<dbReference type="PANTHER" id="PTHR30137:SF8">
    <property type="entry name" value="BLR5498 PROTEIN"/>
    <property type="match status" value="1"/>
</dbReference>
<evidence type="ECO:0000256" key="2">
    <source>
        <dbReference type="ARBA" id="ARBA00023033"/>
    </source>
</evidence>
<keyword evidence="2 4" id="KW-0503">Monooxygenase</keyword>
<dbReference type="Gene3D" id="3.20.20.30">
    <property type="entry name" value="Luciferase-like domain"/>
    <property type="match status" value="1"/>
</dbReference>
<dbReference type="GO" id="GO:0016705">
    <property type="term" value="F:oxidoreductase activity, acting on paired donors, with incorporation or reduction of molecular oxygen"/>
    <property type="evidence" value="ECO:0007669"/>
    <property type="project" value="InterPro"/>
</dbReference>
<dbReference type="AlphaFoldDB" id="A0A839E4N8"/>
<organism evidence="4 5">
    <name type="scientific">Microcella alkalica</name>
    <dbReference type="NCBI Taxonomy" id="355930"/>
    <lineage>
        <taxon>Bacteria</taxon>
        <taxon>Bacillati</taxon>
        <taxon>Actinomycetota</taxon>
        <taxon>Actinomycetes</taxon>
        <taxon>Micrococcales</taxon>
        <taxon>Microbacteriaceae</taxon>
        <taxon>Microcella</taxon>
    </lineage>
</organism>
<dbReference type="GO" id="GO:0004497">
    <property type="term" value="F:monooxygenase activity"/>
    <property type="evidence" value="ECO:0007669"/>
    <property type="project" value="UniProtKB-KW"/>
</dbReference>
<dbReference type="SUPFAM" id="SSF51679">
    <property type="entry name" value="Bacterial luciferase-like"/>
    <property type="match status" value="1"/>
</dbReference>
<keyword evidence="1" id="KW-0560">Oxidoreductase</keyword>
<dbReference type="InterPro" id="IPR050766">
    <property type="entry name" value="Bact_Lucif_Oxidored"/>
</dbReference>
<accession>A0A839E4N8</accession>
<comment type="caution">
    <text evidence="4">The sequence shown here is derived from an EMBL/GenBank/DDBJ whole genome shotgun (WGS) entry which is preliminary data.</text>
</comment>
<keyword evidence="5" id="KW-1185">Reference proteome</keyword>
<name>A0A839E4N8_9MICO</name>
<gene>
    <name evidence="4" type="ORF">FHX53_000926</name>
</gene>
<feature type="domain" description="Luciferase-like" evidence="3">
    <location>
        <begin position="13"/>
        <end position="298"/>
    </location>
</feature>
<evidence type="ECO:0000313" key="5">
    <source>
        <dbReference type="Proteomes" id="UP000585905"/>
    </source>
</evidence>
<protein>
    <submittedName>
        <fullName evidence="4">Alkanesulfonate monooxygenase SsuD/methylene tetrahydromethanopterin reductase-like flavin-dependent oxidoreductase (Luciferase family)</fullName>
    </submittedName>
</protein>
<dbReference type="PANTHER" id="PTHR30137">
    <property type="entry name" value="LUCIFERASE-LIKE MONOOXYGENASE"/>
    <property type="match status" value="1"/>
</dbReference>
<evidence type="ECO:0000256" key="1">
    <source>
        <dbReference type="ARBA" id="ARBA00023002"/>
    </source>
</evidence>
<dbReference type="InterPro" id="IPR011251">
    <property type="entry name" value="Luciferase-like_dom"/>
</dbReference>
<dbReference type="InterPro" id="IPR036661">
    <property type="entry name" value="Luciferase-like_sf"/>
</dbReference>
<reference evidence="4 5" key="1">
    <citation type="submission" date="2020-07" db="EMBL/GenBank/DDBJ databases">
        <title>Sequencing the genomes of 1000 actinobacteria strains.</title>
        <authorList>
            <person name="Klenk H.-P."/>
        </authorList>
    </citation>
    <scope>NUCLEOTIDE SEQUENCE [LARGE SCALE GENOMIC DNA]</scope>
    <source>
        <strain evidence="4 5">DSM 19663</strain>
    </source>
</reference>
<dbReference type="EMBL" id="JACGWX010000002">
    <property type="protein sequence ID" value="MBA8847341.1"/>
    <property type="molecule type" value="Genomic_DNA"/>
</dbReference>
<dbReference type="RefSeq" id="WP_182490198.1">
    <property type="nucleotide sequence ID" value="NZ_BAAAOV010000013.1"/>
</dbReference>
<proteinExistence type="predicted"/>
<dbReference type="Pfam" id="PF00296">
    <property type="entry name" value="Bac_luciferase"/>
    <property type="match status" value="1"/>
</dbReference>
<dbReference type="Proteomes" id="UP000585905">
    <property type="component" value="Unassembled WGS sequence"/>
</dbReference>
<evidence type="ECO:0000313" key="4">
    <source>
        <dbReference type="EMBL" id="MBA8847341.1"/>
    </source>
</evidence>
<sequence length="346" mass="37837">MRFGLGPFAAEAVGKVGATEAYEIISDAVVLAENLGFDSAWTAERYFTRDGYCPSAFVAASALAARTDAIRLGVLPILGLSHPLYLAEDAATFDNLAAGRAIIAPINAVAHEIAGYEVDAGEYADRFQESLDVLFSAWSARPFHHQGATWTIPAQLDGHTENTTGTVTVTPKPVQFELPVWLGGFWEEGRSLAAHYGLPMILGAVTGNSALGELWDHYDARTHREIRAPRVLIRDVYVSAHGNPLDECGEAFARQFDNYREWGLWSGDTSDVAALAADRMIIGTPEQVIEQIRELDEAHGIDHLICRMHFPGMAFPQLVASMTLFGREVMPVFKMPDLPIQILRGV</sequence>
<evidence type="ECO:0000259" key="3">
    <source>
        <dbReference type="Pfam" id="PF00296"/>
    </source>
</evidence>
<dbReference type="GO" id="GO:0005829">
    <property type="term" value="C:cytosol"/>
    <property type="evidence" value="ECO:0007669"/>
    <property type="project" value="TreeGrafter"/>
</dbReference>